<dbReference type="PANTHER" id="PTHR42928:SF5">
    <property type="entry name" value="BLR1237 PROTEIN"/>
    <property type="match status" value="1"/>
</dbReference>
<dbReference type="KEGG" id="bbro:BAU06_02420"/>
<comment type="similarity">
    <text evidence="1">Belongs to the UPF0065 (bug) family.</text>
</comment>
<evidence type="ECO:0008006" key="7">
    <source>
        <dbReference type="Google" id="ProtNLM"/>
    </source>
</evidence>
<keyword evidence="2" id="KW-0732">Signal</keyword>
<evidence type="ECO:0000256" key="1">
    <source>
        <dbReference type="ARBA" id="ARBA00006987"/>
    </source>
</evidence>
<dbReference type="Gene3D" id="3.40.190.150">
    <property type="entry name" value="Bordetella uptake gene, domain 1"/>
    <property type="match status" value="1"/>
</dbReference>
<evidence type="ECO:0000313" key="5">
    <source>
        <dbReference type="Proteomes" id="UP000091897"/>
    </source>
</evidence>
<protein>
    <recommendedName>
        <fullName evidence="7">Tripartite tricarboxylate transporter substrate binding protein</fullName>
    </recommendedName>
</protein>
<dbReference type="AlphaFoldDB" id="A0A193FRS0"/>
<dbReference type="CDD" id="cd07012">
    <property type="entry name" value="PBP2_Bug_TTT"/>
    <property type="match status" value="1"/>
</dbReference>
<dbReference type="OrthoDB" id="8879855at2"/>
<gene>
    <name evidence="3" type="ORF">BAU06_02420</name>
    <name evidence="4" type="ORF">BAU08_02405</name>
</gene>
<dbReference type="Gene3D" id="3.40.190.10">
    <property type="entry name" value="Periplasmic binding protein-like II"/>
    <property type="match status" value="1"/>
</dbReference>
<evidence type="ECO:0000256" key="2">
    <source>
        <dbReference type="SAM" id="SignalP"/>
    </source>
</evidence>
<dbReference type="RefSeq" id="WP_066343935.1">
    <property type="nucleotide sequence ID" value="NZ_CP016171.1"/>
</dbReference>
<dbReference type="InterPro" id="IPR042100">
    <property type="entry name" value="Bug_dom1"/>
</dbReference>
<organism evidence="4 6">
    <name type="scientific">Bordetella bronchialis</name>
    <dbReference type="NCBI Taxonomy" id="463025"/>
    <lineage>
        <taxon>Bacteria</taxon>
        <taxon>Pseudomonadati</taxon>
        <taxon>Pseudomonadota</taxon>
        <taxon>Betaproteobacteria</taxon>
        <taxon>Burkholderiales</taxon>
        <taxon>Alcaligenaceae</taxon>
        <taxon>Bordetella</taxon>
    </lineage>
</organism>
<dbReference type="EMBL" id="CP016170">
    <property type="protein sequence ID" value="ANN65308.1"/>
    <property type="molecule type" value="Genomic_DNA"/>
</dbReference>
<dbReference type="Proteomes" id="UP000092213">
    <property type="component" value="Chromosome"/>
</dbReference>
<keyword evidence="5" id="KW-1185">Reference proteome</keyword>
<reference evidence="5 6" key="1">
    <citation type="submission" date="2016-06" db="EMBL/GenBank/DDBJ databases">
        <title>Complete genome sequences of Bordetella bronchialis and Bordetella flabilis.</title>
        <authorList>
            <person name="LiPuma J.J."/>
            <person name="Spilker T."/>
        </authorList>
    </citation>
    <scope>NUCLEOTIDE SEQUENCE [LARGE SCALE GENOMIC DNA]</scope>
    <source>
        <strain evidence="4 6">AU17976</strain>
        <strain evidence="3 5">AU3182</strain>
    </source>
</reference>
<dbReference type="STRING" id="463025.BAU08_02405"/>
<evidence type="ECO:0000313" key="4">
    <source>
        <dbReference type="EMBL" id="ANN70340.1"/>
    </source>
</evidence>
<dbReference type="Pfam" id="PF03401">
    <property type="entry name" value="TctC"/>
    <property type="match status" value="1"/>
</dbReference>
<evidence type="ECO:0000313" key="6">
    <source>
        <dbReference type="Proteomes" id="UP000092213"/>
    </source>
</evidence>
<name>A0A193FRS0_9BORD</name>
<dbReference type="PIRSF" id="PIRSF017082">
    <property type="entry name" value="YflP"/>
    <property type="match status" value="1"/>
</dbReference>
<feature type="signal peptide" evidence="2">
    <location>
        <begin position="1"/>
        <end position="20"/>
    </location>
</feature>
<dbReference type="PANTHER" id="PTHR42928">
    <property type="entry name" value="TRICARBOXYLATE-BINDING PROTEIN"/>
    <property type="match status" value="1"/>
</dbReference>
<dbReference type="EMBL" id="CP016171">
    <property type="protein sequence ID" value="ANN70340.1"/>
    <property type="molecule type" value="Genomic_DNA"/>
</dbReference>
<dbReference type="SUPFAM" id="SSF53850">
    <property type="entry name" value="Periplasmic binding protein-like II"/>
    <property type="match status" value="1"/>
</dbReference>
<dbReference type="Proteomes" id="UP000091897">
    <property type="component" value="Chromosome"/>
</dbReference>
<feature type="chain" id="PRO_5008258261" description="Tripartite tricarboxylate transporter substrate binding protein" evidence="2">
    <location>
        <begin position="21"/>
        <end position="317"/>
    </location>
</feature>
<evidence type="ECO:0000313" key="3">
    <source>
        <dbReference type="EMBL" id="ANN65308.1"/>
    </source>
</evidence>
<proteinExistence type="inferred from homology"/>
<accession>A0A193FRS0</accession>
<sequence length="317" mass="32959">MRIAATLCLAAAGAAQQARADYPERPITMIIPLATASAVDNVARLVAQEMGKILNQSIVVENLPGAAGAIGANRVATATPDGYTIGAFNDSILTMVPNLSKTPWNPLKDFAPVSLVTTFEWSLIATPGLYKNAGDLIAAAKAAPGRIEYASGGIGSPQHIAMALFASQNKLDMVHVPYRGATPAALGVAGGEAKVAFQALATSKSLIDSKRVDLLGISSEKRMAELPNVPTISESGSPGFTFSSWFVIVAPAKTPPAVIEKLNATIKQVLANPEVKAKLASQGANPVASSPEELGKRTAEGYAVYGKLIRDNNIQAE</sequence>
<dbReference type="InterPro" id="IPR005064">
    <property type="entry name" value="BUG"/>
</dbReference>